<name>A0A1X0QR33_RHIZD</name>
<organism evidence="3">
    <name type="scientific">Rhizopus microsporus var. microsporus</name>
    <dbReference type="NCBI Taxonomy" id="86635"/>
    <lineage>
        <taxon>Eukaryota</taxon>
        <taxon>Fungi</taxon>
        <taxon>Fungi incertae sedis</taxon>
        <taxon>Mucoromycota</taxon>
        <taxon>Mucoromycotina</taxon>
        <taxon>Mucoromycetes</taxon>
        <taxon>Mucorales</taxon>
        <taxon>Mucorineae</taxon>
        <taxon>Rhizopodaceae</taxon>
        <taxon>Rhizopus</taxon>
    </lineage>
</organism>
<proteinExistence type="predicted"/>
<dbReference type="GO" id="GO:0010513">
    <property type="term" value="P:positive regulation of phosphatidylinositol biosynthetic process"/>
    <property type="evidence" value="ECO:0007669"/>
    <property type="project" value="TreeGrafter"/>
</dbReference>
<dbReference type="GO" id="GO:0000329">
    <property type="term" value="C:fungal-type vacuole membrane"/>
    <property type="evidence" value="ECO:0007669"/>
    <property type="project" value="TreeGrafter"/>
</dbReference>
<dbReference type="OrthoDB" id="1204at2759"/>
<accession>A0A1X0QR33</accession>
<dbReference type="GO" id="GO:0000011">
    <property type="term" value="P:vacuole inheritance"/>
    <property type="evidence" value="ECO:0007669"/>
    <property type="project" value="TreeGrafter"/>
</dbReference>
<dbReference type="Pfam" id="PF12751">
    <property type="entry name" value="Vac7"/>
    <property type="match status" value="1"/>
</dbReference>
<evidence type="ECO:0000256" key="1">
    <source>
        <dbReference type="SAM" id="MobiDB-lite"/>
    </source>
</evidence>
<feature type="region of interest" description="Disordered" evidence="1">
    <location>
        <begin position="442"/>
        <end position="466"/>
    </location>
</feature>
<dbReference type="VEuPathDB" id="FungiDB:BCV72DRAFT_56731"/>
<reference evidence="3" key="1">
    <citation type="journal article" date="2016" name="Proc. Natl. Acad. Sci. U.S.A.">
        <title>Lipid metabolic changes in an early divergent fungus govern the establishment of a mutualistic symbiosis with endobacteria.</title>
        <authorList>
            <person name="Lastovetsky O.A."/>
            <person name="Gaspar M.L."/>
            <person name="Mondo S.J."/>
            <person name="LaButti K.M."/>
            <person name="Sandor L."/>
            <person name="Grigoriev I.V."/>
            <person name="Henry S.A."/>
            <person name="Pawlowska T.E."/>
        </authorList>
    </citation>
    <scope>NUCLEOTIDE SEQUENCE [LARGE SCALE GENOMIC DNA]</scope>
    <source>
        <strain evidence="3">ATCC 52814</strain>
    </source>
</reference>
<keyword evidence="2" id="KW-1133">Transmembrane helix</keyword>
<keyword evidence="2" id="KW-0472">Membrane</keyword>
<dbReference type="EMBL" id="KV922064">
    <property type="protein sequence ID" value="ORE02223.1"/>
    <property type="molecule type" value="Genomic_DNA"/>
</dbReference>
<protein>
    <submittedName>
        <fullName evidence="3">Uncharacterized protein</fullName>
    </submittedName>
</protein>
<dbReference type="PANTHER" id="PTHR28258">
    <property type="entry name" value="VACUOLAR SEGREGATION PROTEIN 7"/>
    <property type="match status" value="1"/>
</dbReference>
<feature type="transmembrane region" description="Helical" evidence="2">
    <location>
        <begin position="251"/>
        <end position="272"/>
    </location>
</feature>
<dbReference type="AlphaFoldDB" id="A0A1X0QR33"/>
<evidence type="ECO:0000256" key="2">
    <source>
        <dbReference type="SAM" id="Phobius"/>
    </source>
</evidence>
<gene>
    <name evidence="3" type="ORF">BCV72DRAFT_56731</name>
</gene>
<dbReference type="Proteomes" id="UP000242414">
    <property type="component" value="Unassembled WGS sequence"/>
</dbReference>
<dbReference type="GO" id="GO:1903778">
    <property type="term" value="P:protein localization to vacuolar membrane"/>
    <property type="evidence" value="ECO:0007669"/>
    <property type="project" value="TreeGrafter"/>
</dbReference>
<sequence length="466" mass="53144">MTQNLVFSFSSCFSFSLLFTCMSSVHSNEDKRPAMPTLKKSISRNSILLTTKPSKDSKLIVENAVFPEQQAPPLTNGISASESTRSIKRKFKKANISSSFMNPTDIFAQNLSDAVMDAEDSDDLEVYVYRDKPKYNHWNNEFDHHYYYPYYQHNHPQQPYYYYSSTDTDGCESSSAAYKEKLPSRRPVLRSTVSEIPTSIKDTNSARKIRPLYNTFYYNSHINQSGDEEYTLRHARRRKPMNNHTKRKKKWLSYLYLFLGILFTICFTWLIIVMCASPLNDVEVVGISNVLGTQKELIFNLHVRARNSNWWTITMTTAAFSVFASSHYVPTTLDNNVTYLGADPAEFLGTIYHLEDPLIYQSGTLFNATVSVATSQIQIKNPGATKDDMSGNERWSLLIRYPYELTIRGVLKYQILPFIPSLSQLHSVRVCKMARVDPSTGQISDNIPIPEKSICDDPSPVEGSNA</sequence>
<keyword evidence="2" id="KW-0812">Transmembrane</keyword>
<evidence type="ECO:0000313" key="3">
    <source>
        <dbReference type="EMBL" id="ORE02223.1"/>
    </source>
</evidence>
<dbReference type="PANTHER" id="PTHR28258:SF1">
    <property type="entry name" value="VACUOLAR SEGREGATION PROTEIN 7"/>
    <property type="match status" value="1"/>
</dbReference>
<dbReference type="GO" id="GO:0070772">
    <property type="term" value="C:PAS complex"/>
    <property type="evidence" value="ECO:0007669"/>
    <property type="project" value="TreeGrafter"/>
</dbReference>
<feature type="transmembrane region" description="Helical" evidence="2">
    <location>
        <begin position="6"/>
        <end position="25"/>
    </location>
</feature>
<dbReference type="InterPro" id="IPR024260">
    <property type="entry name" value="Vac7"/>
</dbReference>